<name>A0AA35LNI2_9SAUR</name>
<dbReference type="EMBL" id="OX395145">
    <property type="protein sequence ID" value="CAI5799457.1"/>
    <property type="molecule type" value="Genomic_DNA"/>
</dbReference>
<organism evidence="1 2">
    <name type="scientific">Podarcis lilfordi</name>
    <name type="common">Lilford's wall lizard</name>
    <dbReference type="NCBI Taxonomy" id="74358"/>
    <lineage>
        <taxon>Eukaryota</taxon>
        <taxon>Metazoa</taxon>
        <taxon>Chordata</taxon>
        <taxon>Craniata</taxon>
        <taxon>Vertebrata</taxon>
        <taxon>Euteleostomi</taxon>
        <taxon>Lepidosauria</taxon>
        <taxon>Squamata</taxon>
        <taxon>Bifurcata</taxon>
        <taxon>Unidentata</taxon>
        <taxon>Episquamata</taxon>
        <taxon>Laterata</taxon>
        <taxon>Lacertibaenia</taxon>
        <taxon>Lacertidae</taxon>
        <taxon>Podarcis</taxon>
    </lineage>
</organism>
<evidence type="ECO:0000313" key="1">
    <source>
        <dbReference type="EMBL" id="CAI5799457.1"/>
    </source>
</evidence>
<proteinExistence type="predicted"/>
<sequence length="78" mass="8359">MLALYLKKKANTDQEAGTSRGSEAFMREALTPHVLPGISFDPTTQSSAGVTLPAQNRRLLPNTQNALHVIDGPVLTVT</sequence>
<keyword evidence="2" id="KW-1185">Reference proteome</keyword>
<accession>A0AA35LNI2</accession>
<reference evidence="1" key="1">
    <citation type="submission" date="2022-12" db="EMBL/GenBank/DDBJ databases">
        <authorList>
            <person name="Alioto T."/>
            <person name="Alioto T."/>
            <person name="Gomez Garrido J."/>
        </authorList>
    </citation>
    <scope>NUCLEOTIDE SEQUENCE</scope>
</reference>
<dbReference type="AlphaFoldDB" id="A0AA35LNI2"/>
<evidence type="ECO:0000313" key="2">
    <source>
        <dbReference type="Proteomes" id="UP001178461"/>
    </source>
</evidence>
<dbReference type="Proteomes" id="UP001178461">
    <property type="component" value="Chromosome W"/>
</dbReference>
<gene>
    <name evidence="1" type="ORF">PODLI_1B036607</name>
</gene>
<protein>
    <submittedName>
        <fullName evidence="1">Uncharacterized protein</fullName>
    </submittedName>
</protein>